<dbReference type="EMBL" id="CAADJD010000018">
    <property type="protein sequence ID" value="VFS63295.1"/>
    <property type="molecule type" value="Genomic_DNA"/>
</dbReference>
<organism evidence="2 3">
    <name type="scientific">Kluyvera cryocrescens</name>
    <name type="common">Kluyvera citrophila</name>
    <dbReference type="NCBI Taxonomy" id="580"/>
    <lineage>
        <taxon>Bacteria</taxon>
        <taxon>Pseudomonadati</taxon>
        <taxon>Pseudomonadota</taxon>
        <taxon>Gammaproteobacteria</taxon>
        <taxon>Enterobacterales</taxon>
        <taxon>Enterobacteriaceae</taxon>
        <taxon>Kluyvera</taxon>
    </lineage>
</organism>
<name>A0A485AQR3_KLUCR</name>
<protein>
    <submittedName>
        <fullName evidence="2">Cobyric acid synthase</fullName>
    </submittedName>
</protein>
<evidence type="ECO:0000256" key="1">
    <source>
        <dbReference type="ARBA" id="ARBA00022962"/>
    </source>
</evidence>
<dbReference type="PROSITE" id="PS51274">
    <property type="entry name" value="GATASE_COBBQ"/>
    <property type="match status" value="1"/>
</dbReference>
<accession>A0A485AQR3</accession>
<gene>
    <name evidence="2" type="ORF">NCTC12993_02568</name>
</gene>
<dbReference type="PANTHER" id="PTHR21343:SF1">
    <property type="entry name" value="COBYRIC ACID SYNTHASE"/>
    <property type="match status" value="1"/>
</dbReference>
<proteinExistence type="predicted"/>
<sequence length="81" mass="9387">MAQSAIMGQVFGTYLHGLFDSDAFTRALVNGLRERKGLTALDSDFHYAHYKAQQFDILAESMRQHIDIEKIYSIMREYQEP</sequence>
<dbReference type="Proteomes" id="UP000401081">
    <property type="component" value="Unassembled WGS sequence"/>
</dbReference>
<keyword evidence="1" id="KW-0315">Glutamine amidotransferase</keyword>
<reference evidence="2 3" key="1">
    <citation type="submission" date="2019-03" db="EMBL/GenBank/DDBJ databases">
        <authorList>
            <consortium name="Pathogen Informatics"/>
        </authorList>
    </citation>
    <scope>NUCLEOTIDE SEQUENCE [LARGE SCALE GENOMIC DNA]</scope>
    <source>
        <strain evidence="2 3">NCTC12993</strain>
    </source>
</reference>
<dbReference type="AlphaFoldDB" id="A0A485AQR3"/>
<keyword evidence="3" id="KW-1185">Reference proteome</keyword>
<evidence type="ECO:0000313" key="2">
    <source>
        <dbReference type="EMBL" id="VFS63295.1"/>
    </source>
</evidence>
<dbReference type="PANTHER" id="PTHR21343">
    <property type="entry name" value="DETHIOBIOTIN SYNTHETASE"/>
    <property type="match status" value="1"/>
</dbReference>
<evidence type="ECO:0000313" key="3">
    <source>
        <dbReference type="Proteomes" id="UP000401081"/>
    </source>
</evidence>